<dbReference type="SMART" id="SM00487">
    <property type="entry name" value="DEXDc"/>
    <property type="match status" value="1"/>
</dbReference>
<evidence type="ECO:0000256" key="2">
    <source>
        <dbReference type="ARBA" id="ARBA00022741"/>
    </source>
</evidence>
<dbReference type="GO" id="GO:0003723">
    <property type="term" value="F:RNA binding"/>
    <property type="evidence" value="ECO:0007669"/>
    <property type="project" value="UniProtKB-KW"/>
</dbReference>
<dbReference type="GO" id="GO:0003724">
    <property type="term" value="F:RNA helicase activity"/>
    <property type="evidence" value="ECO:0007669"/>
    <property type="project" value="InterPro"/>
</dbReference>
<keyword evidence="1" id="KW-0963">Cytoplasm</keyword>
<evidence type="ECO:0000256" key="7">
    <source>
        <dbReference type="SAM" id="MobiDB-lite"/>
    </source>
</evidence>
<keyword evidence="2" id="KW-0547">Nucleotide-binding</keyword>
<dbReference type="Gene3D" id="3.40.50.300">
    <property type="entry name" value="P-loop containing nucleotide triphosphate hydrolases"/>
    <property type="match status" value="2"/>
</dbReference>
<proteinExistence type="inferred from homology"/>
<keyword evidence="3" id="KW-0378">Hydrolase</keyword>
<dbReference type="InterPro" id="IPR000629">
    <property type="entry name" value="RNA-helicase_DEAD-box_CS"/>
</dbReference>
<dbReference type="EMBL" id="UOEX01000246">
    <property type="protein sequence ID" value="VAW38384.1"/>
    <property type="molecule type" value="Genomic_DNA"/>
</dbReference>
<dbReference type="GO" id="GO:0005524">
    <property type="term" value="F:ATP binding"/>
    <property type="evidence" value="ECO:0007669"/>
    <property type="project" value="UniProtKB-KW"/>
</dbReference>
<dbReference type="AlphaFoldDB" id="A0A3B0W419"/>
<accession>A0A3B0W419</accession>
<sequence length="522" mass="58312">MIKRLFKLMRVKLSTDSTKRPSAAPAAPSDEKESTTVPQKTADKPVTANEHPVDKPAEKKYRHPKTSPKAKTKPWDIKKFEVVPEPGKTRFHDLNLPLELMHAIADLEFQYCTPIQAETIAQTMKGTDAIGQAQTGTGKSAAFLIAIMCTLLADKNAKRQKGVPRALIIAPTRELVMQIAKDGQKLAKYCRLNIGAVFGGMDYEKQQREIEGRPIDILAATPGRLIDFQRRRIVDLSAVKTMVIDEADRMLDMGFIPDVRRIVNSTPDRGKRQTLMFSATITSDVQRLASQWCKNPIKVEVAAENVAVDTVEQIIYLATAEEKYSILYNMVVGQKLDRVLVFTNRRDETRRLTERLTRNNISCDMLSGDVAQKKRMTTLEKFRNGGIKVLVATDVAGRGIHIDGISHVFNYFLPYEPEDYVHRIGRTGRAGHHGTAISFADEEAAFYLPDIEKYIDHKLKCVYPDDKLLKTPPKGTGKPAAEKSKGQGGKRYNRGGPRRSGSPGRRRHPASNSGAGQSQKRH</sequence>
<dbReference type="PROSITE" id="PS00039">
    <property type="entry name" value="DEAD_ATP_HELICASE"/>
    <property type="match status" value="1"/>
</dbReference>
<evidence type="ECO:0000259" key="10">
    <source>
        <dbReference type="PROSITE" id="PS51195"/>
    </source>
</evidence>
<dbReference type="Pfam" id="PF00271">
    <property type="entry name" value="Helicase_C"/>
    <property type="match status" value="1"/>
</dbReference>
<evidence type="ECO:0000313" key="11">
    <source>
        <dbReference type="EMBL" id="VAW38384.1"/>
    </source>
</evidence>
<dbReference type="HAMAP" id="MF_00661">
    <property type="entry name" value="DEAD_helicase_RhlB"/>
    <property type="match status" value="1"/>
</dbReference>
<evidence type="ECO:0000256" key="5">
    <source>
        <dbReference type="ARBA" id="ARBA00022840"/>
    </source>
</evidence>
<dbReference type="Pfam" id="PF00270">
    <property type="entry name" value="DEAD"/>
    <property type="match status" value="1"/>
</dbReference>
<reference evidence="11" key="1">
    <citation type="submission" date="2018-06" db="EMBL/GenBank/DDBJ databases">
        <authorList>
            <person name="Zhirakovskaya E."/>
        </authorList>
    </citation>
    <scope>NUCLEOTIDE SEQUENCE</scope>
</reference>
<name>A0A3B0W419_9ZZZZ</name>
<dbReference type="CDD" id="cd18787">
    <property type="entry name" value="SF2_C_DEAD"/>
    <property type="match status" value="1"/>
</dbReference>
<feature type="domain" description="DEAD-box RNA helicase Q" evidence="10">
    <location>
        <begin position="89"/>
        <end position="117"/>
    </location>
</feature>
<feature type="region of interest" description="Disordered" evidence="7">
    <location>
        <begin position="13"/>
        <end position="73"/>
    </location>
</feature>
<evidence type="ECO:0000256" key="4">
    <source>
        <dbReference type="ARBA" id="ARBA00022806"/>
    </source>
</evidence>
<dbReference type="PROSITE" id="PS51192">
    <property type="entry name" value="HELICASE_ATP_BIND_1"/>
    <property type="match status" value="1"/>
</dbReference>
<dbReference type="PROSITE" id="PS51194">
    <property type="entry name" value="HELICASE_CTER"/>
    <property type="match status" value="1"/>
</dbReference>
<evidence type="ECO:0000259" key="9">
    <source>
        <dbReference type="PROSITE" id="PS51194"/>
    </source>
</evidence>
<feature type="domain" description="Helicase ATP-binding" evidence="8">
    <location>
        <begin position="120"/>
        <end position="299"/>
    </location>
</feature>
<evidence type="ECO:0000256" key="6">
    <source>
        <dbReference type="ARBA" id="ARBA00022884"/>
    </source>
</evidence>
<evidence type="ECO:0000259" key="8">
    <source>
        <dbReference type="PROSITE" id="PS51192"/>
    </source>
</evidence>
<feature type="region of interest" description="Disordered" evidence="7">
    <location>
        <begin position="467"/>
        <end position="522"/>
    </location>
</feature>
<dbReference type="GO" id="GO:0005829">
    <property type="term" value="C:cytosol"/>
    <property type="evidence" value="ECO:0007669"/>
    <property type="project" value="TreeGrafter"/>
</dbReference>
<dbReference type="InterPro" id="IPR044742">
    <property type="entry name" value="DEAD/DEAH_RhlB"/>
</dbReference>
<dbReference type="PANTHER" id="PTHR47959:SF10">
    <property type="entry name" value="ATP-DEPENDENT RNA HELICASE RHLB"/>
    <property type="match status" value="1"/>
</dbReference>
<gene>
    <name evidence="11" type="ORF">MNBD_DELTA03-1126</name>
</gene>
<dbReference type="PANTHER" id="PTHR47959">
    <property type="entry name" value="ATP-DEPENDENT RNA HELICASE RHLE-RELATED"/>
    <property type="match status" value="1"/>
</dbReference>
<dbReference type="InterPro" id="IPR014001">
    <property type="entry name" value="Helicase_ATP-bd"/>
</dbReference>
<dbReference type="CDD" id="cd00268">
    <property type="entry name" value="DEADc"/>
    <property type="match status" value="1"/>
</dbReference>
<keyword evidence="6" id="KW-0694">RNA-binding</keyword>
<feature type="compositionally biased region" description="Basic residues" evidence="7">
    <location>
        <begin position="60"/>
        <end position="72"/>
    </location>
</feature>
<dbReference type="InterPro" id="IPR027417">
    <property type="entry name" value="P-loop_NTPase"/>
</dbReference>
<evidence type="ECO:0000256" key="1">
    <source>
        <dbReference type="ARBA" id="ARBA00022490"/>
    </source>
</evidence>
<organism evidence="11">
    <name type="scientific">hydrothermal vent metagenome</name>
    <dbReference type="NCBI Taxonomy" id="652676"/>
    <lineage>
        <taxon>unclassified sequences</taxon>
        <taxon>metagenomes</taxon>
        <taxon>ecological metagenomes</taxon>
    </lineage>
</organism>
<dbReference type="InterPro" id="IPR050079">
    <property type="entry name" value="DEAD_box_RNA_helicase"/>
</dbReference>
<dbReference type="SMART" id="SM00490">
    <property type="entry name" value="HELICc"/>
    <property type="match status" value="1"/>
</dbReference>
<dbReference type="SUPFAM" id="SSF52540">
    <property type="entry name" value="P-loop containing nucleoside triphosphate hydrolases"/>
    <property type="match status" value="1"/>
</dbReference>
<dbReference type="PROSITE" id="PS51195">
    <property type="entry name" value="Q_MOTIF"/>
    <property type="match status" value="1"/>
</dbReference>
<feature type="compositionally biased region" description="Polar residues" evidence="7">
    <location>
        <begin position="510"/>
        <end position="522"/>
    </location>
</feature>
<dbReference type="InterPro" id="IPR001650">
    <property type="entry name" value="Helicase_C-like"/>
</dbReference>
<dbReference type="InterPro" id="IPR011545">
    <property type="entry name" value="DEAD/DEAH_box_helicase_dom"/>
</dbReference>
<feature type="domain" description="Helicase C-terminal" evidence="9">
    <location>
        <begin position="310"/>
        <end position="470"/>
    </location>
</feature>
<protein>
    <submittedName>
        <fullName evidence="11">ATP-dependent RNA helicase RhlB</fullName>
    </submittedName>
</protein>
<evidence type="ECO:0000256" key="3">
    <source>
        <dbReference type="ARBA" id="ARBA00022801"/>
    </source>
</evidence>
<dbReference type="GO" id="GO:0016787">
    <property type="term" value="F:hydrolase activity"/>
    <property type="evidence" value="ECO:0007669"/>
    <property type="project" value="UniProtKB-KW"/>
</dbReference>
<keyword evidence="5" id="KW-0067">ATP-binding</keyword>
<dbReference type="InterPro" id="IPR023554">
    <property type="entry name" value="RNA_helicase_ATP-dep_RhlB"/>
</dbReference>
<dbReference type="InterPro" id="IPR014014">
    <property type="entry name" value="RNA_helicase_DEAD_Q_motif"/>
</dbReference>
<keyword evidence="4 11" id="KW-0347">Helicase</keyword>